<dbReference type="EMBL" id="CP042913">
    <property type="protein sequence ID" value="QEG35860.1"/>
    <property type="molecule type" value="Genomic_DNA"/>
</dbReference>
<evidence type="ECO:0000313" key="1">
    <source>
        <dbReference type="EMBL" id="QEG35860.1"/>
    </source>
</evidence>
<gene>
    <name evidence="1" type="ORF">Pr1d_31660</name>
</gene>
<proteinExistence type="predicted"/>
<dbReference type="Proteomes" id="UP000323917">
    <property type="component" value="Chromosome"/>
</dbReference>
<protein>
    <submittedName>
        <fullName evidence="1">Uncharacterized protein</fullName>
    </submittedName>
</protein>
<dbReference type="AlphaFoldDB" id="A0A5B9QE00"/>
<name>A0A5B9QE00_9BACT</name>
<organism evidence="1 2">
    <name type="scientific">Bythopirellula goksoeyrii</name>
    <dbReference type="NCBI Taxonomy" id="1400387"/>
    <lineage>
        <taxon>Bacteria</taxon>
        <taxon>Pseudomonadati</taxon>
        <taxon>Planctomycetota</taxon>
        <taxon>Planctomycetia</taxon>
        <taxon>Pirellulales</taxon>
        <taxon>Lacipirellulaceae</taxon>
        <taxon>Bythopirellula</taxon>
    </lineage>
</organism>
<accession>A0A5B9QE00</accession>
<sequence>MPEELRKASSWLLPLEFITSGGAYLLLELDRNRASQRTPQEVIP</sequence>
<evidence type="ECO:0000313" key="2">
    <source>
        <dbReference type="Proteomes" id="UP000323917"/>
    </source>
</evidence>
<reference evidence="1 2" key="1">
    <citation type="submission" date="2019-08" db="EMBL/GenBank/DDBJ databases">
        <title>Deep-cultivation of Planctomycetes and their phenomic and genomic characterization uncovers novel biology.</title>
        <authorList>
            <person name="Wiegand S."/>
            <person name="Jogler M."/>
            <person name="Boedeker C."/>
            <person name="Pinto D."/>
            <person name="Vollmers J."/>
            <person name="Rivas-Marin E."/>
            <person name="Kohn T."/>
            <person name="Peeters S.H."/>
            <person name="Heuer A."/>
            <person name="Rast P."/>
            <person name="Oberbeckmann S."/>
            <person name="Bunk B."/>
            <person name="Jeske O."/>
            <person name="Meyerdierks A."/>
            <person name="Storesund J.E."/>
            <person name="Kallscheuer N."/>
            <person name="Luecker S."/>
            <person name="Lage O.M."/>
            <person name="Pohl T."/>
            <person name="Merkel B.J."/>
            <person name="Hornburger P."/>
            <person name="Mueller R.-W."/>
            <person name="Bruemmer F."/>
            <person name="Labrenz M."/>
            <person name="Spormann A.M."/>
            <person name="Op den Camp H."/>
            <person name="Overmann J."/>
            <person name="Amann R."/>
            <person name="Jetten M.S.M."/>
            <person name="Mascher T."/>
            <person name="Medema M.H."/>
            <person name="Devos D.P."/>
            <person name="Kaster A.-K."/>
            <person name="Ovreas L."/>
            <person name="Rohde M."/>
            <person name="Galperin M.Y."/>
            <person name="Jogler C."/>
        </authorList>
    </citation>
    <scope>NUCLEOTIDE SEQUENCE [LARGE SCALE GENOMIC DNA]</scope>
    <source>
        <strain evidence="1 2">Pr1d</strain>
    </source>
</reference>
<keyword evidence="2" id="KW-1185">Reference proteome</keyword>
<dbReference type="KEGG" id="bgok:Pr1d_31660"/>